<name>A0AAV2DSB8_9ROSI</name>
<feature type="region of interest" description="Disordered" evidence="1">
    <location>
        <begin position="173"/>
        <end position="214"/>
    </location>
</feature>
<keyword evidence="3" id="KW-1185">Reference proteome</keyword>
<reference evidence="2 3" key="1">
    <citation type="submission" date="2024-04" db="EMBL/GenBank/DDBJ databases">
        <authorList>
            <person name="Fracassetti M."/>
        </authorList>
    </citation>
    <scope>NUCLEOTIDE SEQUENCE [LARGE SCALE GENOMIC DNA]</scope>
</reference>
<feature type="region of interest" description="Disordered" evidence="1">
    <location>
        <begin position="93"/>
        <end position="155"/>
    </location>
</feature>
<gene>
    <name evidence="2" type="ORF">LTRI10_LOCUS18100</name>
</gene>
<dbReference type="AlphaFoldDB" id="A0AAV2DSB8"/>
<sequence>MTKKLGRQVYDEYDQSLVFGGSRSSVWVNRQPRLQDAGAGRQENNKAGRVHLNGQVGWQKEQQAPAGRESMEPHPDDMQVDAELVRSPMRRQSPKGFVMNRPPKVKFGGGGKQKMAASTKETASRVLGGKKGGWRPQNPVREGRGSPAPTAVVPAGGIPEQARRRRLILEADLDDDMGDLPQPEVQASPCDQQPRQEAHPSSYPVREAGGSSVGTVKPAKRRLCWKASKTATSVTDGAAVYVARPVDQKPRQVRVGHGKEGRVQGADSTVPLTTPHKDDGSAGVTAVEVVSGASEAGVMTTPSVRMRHFERRRARPCLATRRVRGWGPILIALKSENVTRVPPR</sequence>
<dbReference type="Proteomes" id="UP001497516">
    <property type="component" value="Chromosome 3"/>
</dbReference>
<accession>A0AAV2DSB8</accession>
<evidence type="ECO:0000313" key="3">
    <source>
        <dbReference type="Proteomes" id="UP001497516"/>
    </source>
</evidence>
<proteinExistence type="predicted"/>
<evidence type="ECO:0000256" key="1">
    <source>
        <dbReference type="SAM" id="MobiDB-lite"/>
    </source>
</evidence>
<dbReference type="EMBL" id="OZ034816">
    <property type="protein sequence ID" value="CAL1376364.1"/>
    <property type="molecule type" value="Genomic_DNA"/>
</dbReference>
<protein>
    <submittedName>
        <fullName evidence="2">Uncharacterized protein</fullName>
    </submittedName>
</protein>
<feature type="region of interest" description="Disordered" evidence="1">
    <location>
        <begin position="252"/>
        <end position="282"/>
    </location>
</feature>
<evidence type="ECO:0000313" key="2">
    <source>
        <dbReference type="EMBL" id="CAL1376364.1"/>
    </source>
</evidence>
<organism evidence="2 3">
    <name type="scientific">Linum trigynum</name>
    <dbReference type="NCBI Taxonomy" id="586398"/>
    <lineage>
        <taxon>Eukaryota</taxon>
        <taxon>Viridiplantae</taxon>
        <taxon>Streptophyta</taxon>
        <taxon>Embryophyta</taxon>
        <taxon>Tracheophyta</taxon>
        <taxon>Spermatophyta</taxon>
        <taxon>Magnoliopsida</taxon>
        <taxon>eudicotyledons</taxon>
        <taxon>Gunneridae</taxon>
        <taxon>Pentapetalae</taxon>
        <taxon>rosids</taxon>
        <taxon>fabids</taxon>
        <taxon>Malpighiales</taxon>
        <taxon>Linaceae</taxon>
        <taxon>Linum</taxon>
    </lineage>
</organism>